<dbReference type="InterPro" id="IPR042099">
    <property type="entry name" value="ANL_N_sf"/>
</dbReference>
<feature type="domain" description="Thioester reductase (TE)" evidence="4">
    <location>
        <begin position="704"/>
        <end position="943"/>
    </location>
</feature>
<dbReference type="InterPro" id="IPR013120">
    <property type="entry name" value="FAR_NAD-bd"/>
</dbReference>
<reference evidence="6" key="1">
    <citation type="journal article" date="2015" name="Genome Announc.">
        <title>Draft genome sequence of the fungus Penicillium brasilianum MG11.</title>
        <authorList>
            <person name="Horn F."/>
            <person name="Linde J."/>
            <person name="Mattern D.J."/>
            <person name="Walther G."/>
            <person name="Guthke R."/>
            <person name="Brakhage A.A."/>
            <person name="Valiante V."/>
        </authorList>
    </citation>
    <scope>NUCLEOTIDE SEQUENCE [LARGE SCALE GENOMIC DNA]</scope>
    <source>
        <strain evidence="6">MG11</strain>
    </source>
</reference>
<evidence type="ECO:0000313" key="5">
    <source>
        <dbReference type="EMBL" id="CEJ59318.1"/>
    </source>
</evidence>
<protein>
    <recommendedName>
        <fullName evidence="7">NRPS-like enzyme</fullName>
    </recommendedName>
</protein>
<accession>A0A0F7TR93</accession>
<dbReference type="Gene3D" id="3.40.50.12780">
    <property type="entry name" value="N-terminal domain of ligase-like"/>
    <property type="match status" value="1"/>
</dbReference>
<gene>
    <name evidence="5" type="ORF">PMG11_07946</name>
</gene>
<name>A0A0F7TR93_PENBI</name>
<dbReference type="Pfam" id="PF00501">
    <property type="entry name" value="AMP-binding"/>
    <property type="match status" value="1"/>
</dbReference>
<dbReference type="InterPro" id="IPR020845">
    <property type="entry name" value="AMP-binding_CS"/>
</dbReference>
<dbReference type="EMBL" id="CDHK01000007">
    <property type="protein sequence ID" value="CEJ59318.1"/>
    <property type="molecule type" value="Genomic_DNA"/>
</dbReference>
<dbReference type="PANTHER" id="PTHR43439:SF2">
    <property type="entry name" value="ENZYME, PUTATIVE (JCVI)-RELATED"/>
    <property type="match status" value="1"/>
</dbReference>
<evidence type="ECO:0000256" key="2">
    <source>
        <dbReference type="ARBA" id="ARBA00022553"/>
    </source>
</evidence>
<dbReference type="InterPro" id="IPR000873">
    <property type="entry name" value="AMP-dep_synth/lig_dom"/>
</dbReference>
<dbReference type="PANTHER" id="PTHR43439">
    <property type="entry name" value="PHENYLACETATE-COENZYME A LIGASE"/>
    <property type="match status" value="1"/>
</dbReference>
<evidence type="ECO:0000259" key="4">
    <source>
        <dbReference type="Pfam" id="PF07993"/>
    </source>
</evidence>
<dbReference type="SUPFAM" id="SSF56801">
    <property type="entry name" value="Acetyl-CoA synthetase-like"/>
    <property type="match status" value="1"/>
</dbReference>
<sequence>MAVSKDVEPWAEGAEKYRGRRLLPHVIDYFAHHEPDRVFAAISESESIASGFQDISMKTMASAVDHMAWWLARTLKGSKKRRTLAYVGAADLRYAIVLLAAIKCGWRTIFISPRNPAILNLGLLQQVDVSALLYADVLRSMAKSLQKFDPSMSCKQVPSLADLIKSQAPPYRFGASWDDLKDEKCLILHSSGSTGPPKLVYLTHYTFSCTDNDPKVSVPEGRRPQNAAQFHFDPPGRFYSCFPPYHMAGVQSFTLLPAFSQTATVIMGPPMMPPSGFLVDSIMKQQKVRALYLPPSIIEQWAIEPAAYKQAEDLDFVLYSGGPLADSVGNRLDELTDVCQMYGSLEMGQIQMLVPNPGEWDYLEPNPAEECDFQEVDEGEGVYELVLHPDKKFIGQRSLAHTFPDVTGEWRTRDLFKPHPSKPGLWRFHSRTDDIIVLASSHKVWPIPMEKMLAGDPLIAGALMVGNGRPEVLLLVEPRQGPQVDRMSKKEFIDAIWPTIAQANMNAPEYGKIRRSRIVLSQPNLGFFRAPKGTISRKPTESLYAEYIAAAFIDGTTDEQSEMGILENHWLDEAKRFIGSVVHDIRPEITLKESDDFFVAKAMDSLTVLELGQKLRLGLIRRMNPEKNTINFWLRTIFENPSIEALAKATLDSVFGQGDLDEYSSRSLSVEHVLEECIAQLPEPSGLEPELELPTEDIKVVLLGSRGRLGPYIVRDLLNDPRVAGIKCLDRGGSGQAEFQRRADELGIDVDASNARLQFISMELSHPNLGLSQNQMDEILNHADVIIHNVWAVNFALSLSSFQPEMLKSLNTVIEIANKAPSRPRIVFASSTGTVSAWAKAVAPNVPVPEEVIKCTSAATLTGYAQSKHVAERLLATAGAKLRIPISILRIGQIAGPTTLSDGGKWESHDWMHSLAILSKACGLVPSDVAEIDWVPVDQVSRIVSDITLQEKHEGETGTPFVQLYNVLHPRPIQFSVFADALQSCISSSRQVGFHVWVDHLASLTPDKLSKEAGAEKTRILPFFQAIVEEQYPKFTLEKAKRASSVMAEMEPIDKEMLTKWCQQWTKT</sequence>
<dbReference type="PROSITE" id="PS00455">
    <property type="entry name" value="AMP_BINDING"/>
    <property type="match status" value="1"/>
</dbReference>
<dbReference type="SUPFAM" id="SSF51735">
    <property type="entry name" value="NAD(P)-binding Rossmann-fold domains"/>
    <property type="match status" value="1"/>
</dbReference>
<keyword evidence="2" id="KW-0597">Phosphoprotein</keyword>
<dbReference type="InterPro" id="IPR036291">
    <property type="entry name" value="NAD(P)-bd_dom_sf"/>
</dbReference>
<dbReference type="Gene3D" id="3.40.50.720">
    <property type="entry name" value="NAD(P)-binding Rossmann-like Domain"/>
    <property type="match status" value="1"/>
</dbReference>
<dbReference type="Pfam" id="PF07993">
    <property type="entry name" value="NAD_binding_4"/>
    <property type="match status" value="1"/>
</dbReference>
<keyword evidence="6" id="KW-1185">Reference proteome</keyword>
<evidence type="ECO:0000256" key="1">
    <source>
        <dbReference type="ARBA" id="ARBA00022450"/>
    </source>
</evidence>
<evidence type="ECO:0000259" key="3">
    <source>
        <dbReference type="Pfam" id="PF00501"/>
    </source>
</evidence>
<dbReference type="AlphaFoldDB" id="A0A0F7TR93"/>
<evidence type="ECO:0000313" key="6">
    <source>
        <dbReference type="Proteomes" id="UP000042958"/>
    </source>
</evidence>
<keyword evidence="1" id="KW-0596">Phosphopantetheine</keyword>
<dbReference type="InterPro" id="IPR051414">
    <property type="entry name" value="Adenylate-forming_Reductase"/>
</dbReference>
<feature type="domain" description="AMP-dependent synthetase/ligase" evidence="3">
    <location>
        <begin position="43"/>
        <end position="353"/>
    </location>
</feature>
<dbReference type="STRING" id="104259.A0A0F7TR93"/>
<dbReference type="Pfam" id="PF23562">
    <property type="entry name" value="AMP-binding_C_3"/>
    <property type="match status" value="1"/>
</dbReference>
<evidence type="ECO:0008006" key="7">
    <source>
        <dbReference type="Google" id="ProtNLM"/>
    </source>
</evidence>
<proteinExistence type="predicted"/>
<organism evidence="5 6">
    <name type="scientific">Penicillium brasilianum</name>
    <dbReference type="NCBI Taxonomy" id="104259"/>
    <lineage>
        <taxon>Eukaryota</taxon>
        <taxon>Fungi</taxon>
        <taxon>Dikarya</taxon>
        <taxon>Ascomycota</taxon>
        <taxon>Pezizomycotina</taxon>
        <taxon>Eurotiomycetes</taxon>
        <taxon>Eurotiomycetidae</taxon>
        <taxon>Eurotiales</taxon>
        <taxon>Aspergillaceae</taxon>
        <taxon>Penicillium</taxon>
    </lineage>
</organism>
<dbReference type="Proteomes" id="UP000042958">
    <property type="component" value="Unassembled WGS sequence"/>
</dbReference>
<dbReference type="OrthoDB" id="429813at2759"/>